<protein>
    <submittedName>
        <fullName evidence="1">Uncharacterized protein</fullName>
    </submittedName>
</protein>
<proteinExistence type="predicted"/>
<dbReference type="OrthoDB" id="10477828at2759"/>
<dbReference type="EMBL" id="BMAW01019586">
    <property type="protein sequence ID" value="GFT64148.1"/>
    <property type="molecule type" value="Genomic_DNA"/>
</dbReference>
<sequence length="138" mass="16137">MIASAKHYRILVRQYPSNQESHSPQCLLLLKLVTYFYKSSNRTFLVQGIRWKKEKRYKLPTESLRGRALAVPKRISYTLPKELHFLTPYITWRIHATGFLEDAPGHRGGSTECIESSKPFCQSYFRFDAIIIHTGFQQ</sequence>
<dbReference type="Proteomes" id="UP000887013">
    <property type="component" value="Unassembled WGS sequence"/>
</dbReference>
<accession>A0A8X6TZH3</accession>
<reference evidence="1" key="1">
    <citation type="submission" date="2020-08" db="EMBL/GenBank/DDBJ databases">
        <title>Multicomponent nature underlies the extraordinary mechanical properties of spider dragline silk.</title>
        <authorList>
            <person name="Kono N."/>
            <person name="Nakamura H."/>
            <person name="Mori M."/>
            <person name="Yoshida Y."/>
            <person name="Ohtoshi R."/>
            <person name="Malay A.D."/>
            <person name="Moran D.A.P."/>
            <person name="Tomita M."/>
            <person name="Numata K."/>
            <person name="Arakawa K."/>
        </authorList>
    </citation>
    <scope>NUCLEOTIDE SEQUENCE</scope>
</reference>
<comment type="caution">
    <text evidence="1">The sequence shown here is derived from an EMBL/GenBank/DDBJ whole genome shotgun (WGS) entry which is preliminary data.</text>
</comment>
<dbReference type="AlphaFoldDB" id="A0A8X6TZH3"/>
<evidence type="ECO:0000313" key="1">
    <source>
        <dbReference type="EMBL" id="GFT64148.1"/>
    </source>
</evidence>
<evidence type="ECO:0000313" key="2">
    <source>
        <dbReference type="Proteomes" id="UP000887013"/>
    </source>
</evidence>
<organism evidence="1 2">
    <name type="scientific">Nephila pilipes</name>
    <name type="common">Giant wood spider</name>
    <name type="synonym">Nephila maculata</name>
    <dbReference type="NCBI Taxonomy" id="299642"/>
    <lineage>
        <taxon>Eukaryota</taxon>
        <taxon>Metazoa</taxon>
        <taxon>Ecdysozoa</taxon>
        <taxon>Arthropoda</taxon>
        <taxon>Chelicerata</taxon>
        <taxon>Arachnida</taxon>
        <taxon>Araneae</taxon>
        <taxon>Araneomorphae</taxon>
        <taxon>Entelegynae</taxon>
        <taxon>Araneoidea</taxon>
        <taxon>Nephilidae</taxon>
        <taxon>Nephila</taxon>
    </lineage>
</organism>
<name>A0A8X6TZH3_NEPPI</name>
<gene>
    <name evidence="1" type="ORF">NPIL_452481</name>
</gene>
<keyword evidence="2" id="KW-1185">Reference proteome</keyword>